<accession>A0A1M4Z6K6</accession>
<dbReference type="AlphaFoldDB" id="A0A1M4Z6K6"/>
<gene>
    <name evidence="4" type="ORF">SAMN02746091_01842</name>
</gene>
<evidence type="ECO:0000313" key="4">
    <source>
        <dbReference type="EMBL" id="SHF13654.1"/>
    </source>
</evidence>
<proteinExistence type="predicted"/>
<dbReference type="RefSeq" id="WP_073249197.1">
    <property type="nucleotide sequence ID" value="NZ_FQVG01000037.1"/>
</dbReference>
<dbReference type="GO" id="GO:0016042">
    <property type="term" value="P:lipid catabolic process"/>
    <property type="evidence" value="ECO:0007669"/>
    <property type="project" value="UniProtKB-UniRule"/>
</dbReference>
<name>A0A1M4Z6K6_9CLOT</name>
<keyword evidence="2" id="KW-0442">Lipid degradation</keyword>
<dbReference type="Proteomes" id="UP000184423">
    <property type="component" value="Unassembled WGS sequence"/>
</dbReference>
<dbReference type="CDD" id="cd07207">
    <property type="entry name" value="Pat_ExoU_VipD_like"/>
    <property type="match status" value="1"/>
</dbReference>
<feature type="short sequence motif" description="DGA/G" evidence="2">
    <location>
        <begin position="186"/>
        <end position="188"/>
    </location>
</feature>
<dbReference type="Pfam" id="PF01734">
    <property type="entry name" value="Patatin"/>
    <property type="match status" value="1"/>
</dbReference>
<dbReference type="PROSITE" id="PS51635">
    <property type="entry name" value="PNPLA"/>
    <property type="match status" value="1"/>
</dbReference>
<dbReference type="InterPro" id="IPR002641">
    <property type="entry name" value="PNPLA_dom"/>
</dbReference>
<feature type="domain" description="PNPLA" evidence="3">
    <location>
        <begin position="5"/>
        <end position="199"/>
    </location>
</feature>
<evidence type="ECO:0000256" key="2">
    <source>
        <dbReference type="PROSITE-ProRule" id="PRU01161"/>
    </source>
</evidence>
<evidence type="ECO:0000256" key="1">
    <source>
        <dbReference type="ARBA" id="ARBA00023098"/>
    </source>
</evidence>
<feature type="active site" description="Nucleophile" evidence="2">
    <location>
        <position position="38"/>
    </location>
</feature>
<organism evidence="4 5">
    <name type="scientific">Caloramator proteoclasticus DSM 10124</name>
    <dbReference type="NCBI Taxonomy" id="1121262"/>
    <lineage>
        <taxon>Bacteria</taxon>
        <taxon>Bacillati</taxon>
        <taxon>Bacillota</taxon>
        <taxon>Clostridia</taxon>
        <taxon>Eubacteriales</taxon>
        <taxon>Clostridiaceae</taxon>
        <taxon>Caloramator</taxon>
    </lineage>
</organism>
<reference evidence="5" key="1">
    <citation type="submission" date="2016-11" db="EMBL/GenBank/DDBJ databases">
        <authorList>
            <person name="Varghese N."/>
            <person name="Submissions S."/>
        </authorList>
    </citation>
    <scope>NUCLEOTIDE SEQUENCE [LARGE SCALE GENOMIC DNA]</scope>
    <source>
        <strain evidence="5">DSM 10124</strain>
    </source>
</reference>
<dbReference type="SUPFAM" id="SSF52151">
    <property type="entry name" value="FabD/lysophospholipase-like"/>
    <property type="match status" value="1"/>
</dbReference>
<evidence type="ECO:0000313" key="5">
    <source>
        <dbReference type="Proteomes" id="UP000184423"/>
    </source>
</evidence>
<evidence type="ECO:0000259" key="3">
    <source>
        <dbReference type="PROSITE" id="PS51635"/>
    </source>
</evidence>
<dbReference type="GO" id="GO:0016787">
    <property type="term" value="F:hydrolase activity"/>
    <property type="evidence" value="ECO:0007669"/>
    <property type="project" value="UniProtKB-UniRule"/>
</dbReference>
<dbReference type="InterPro" id="IPR052580">
    <property type="entry name" value="Lipid_Hydrolase"/>
</dbReference>
<feature type="active site" description="Proton acceptor" evidence="2">
    <location>
        <position position="186"/>
    </location>
</feature>
<keyword evidence="2" id="KW-0378">Hydrolase</keyword>
<dbReference type="Gene3D" id="3.40.1090.10">
    <property type="entry name" value="Cytosolic phospholipase A2 catalytic domain"/>
    <property type="match status" value="2"/>
</dbReference>
<keyword evidence="5" id="KW-1185">Reference proteome</keyword>
<feature type="short sequence motif" description="GXGXXG" evidence="2">
    <location>
        <begin position="9"/>
        <end position="14"/>
    </location>
</feature>
<dbReference type="PANTHER" id="PTHR46394:SF1">
    <property type="entry name" value="PNPLA DOMAIN-CONTAINING PROTEIN"/>
    <property type="match status" value="1"/>
</dbReference>
<dbReference type="InterPro" id="IPR016035">
    <property type="entry name" value="Acyl_Trfase/lysoPLipase"/>
</dbReference>
<feature type="short sequence motif" description="GXSXG" evidence="2">
    <location>
        <begin position="36"/>
        <end position="40"/>
    </location>
</feature>
<sequence>MYIDAVFEGGGVKGIAFLGAIKCLEDRGYRFNKVAGTSAGAIVASLIAAGYSADELKQILFNFDFIKFQDKDSIQALPLIGGILGLFVSKGIYSGDEFERWLKYLLEKKGKVKFKDFIRNDEPILKIIASDITKKDILILPDDLKEYGIDPLEFDVAKAVRMSMSIPLYFKPVKLKVKEETHYIVDGGILSNFPVWIFDVDGVPRWPTFGFKLQEPAPKPKKDYISLRDYIMDIVNTMLEENELRYIKNKDFVRTILIPTLGVNTTDFSISNSMKQKLYMSGYNSAKKFLENWNFNEYISRYRMK</sequence>
<keyword evidence="1 2" id="KW-0443">Lipid metabolism</keyword>
<protein>
    <submittedName>
        <fullName evidence="4">NTE family protein</fullName>
    </submittedName>
</protein>
<dbReference type="EMBL" id="FQVG01000037">
    <property type="protein sequence ID" value="SHF13654.1"/>
    <property type="molecule type" value="Genomic_DNA"/>
</dbReference>
<dbReference type="PANTHER" id="PTHR46394">
    <property type="entry name" value="ANNEXIN"/>
    <property type="match status" value="1"/>
</dbReference>